<name>A0ABT5L4R3_9ALTE</name>
<comment type="caution">
    <text evidence="1">The sequence shown here is derived from an EMBL/GenBank/DDBJ whole genome shotgun (WGS) entry which is preliminary data.</text>
</comment>
<keyword evidence="2" id="KW-1185">Reference proteome</keyword>
<dbReference type="Proteomes" id="UP001218788">
    <property type="component" value="Unassembled WGS sequence"/>
</dbReference>
<reference evidence="1 2" key="1">
    <citation type="submission" date="2022-10" db="EMBL/GenBank/DDBJ databases">
        <title>Alteromonas sp. chi3 Genome sequencing.</title>
        <authorList>
            <person name="Park S."/>
        </authorList>
    </citation>
    <scope>NUCLEOTIDE SEQUENCE [LARGE SCALE GENOMIC DNA]</scope>
    <source>
        <strain evidence="2">chi3</strain>
    </source>
</reference>
<sequence>MSLRPIVVGAVIIAVVWFGYVQFGEQVQDGSPGEEPQANEAKLRSVAFRQQILHASDLVAGMAEAVRMKDQQAVEQWQQQAVEVARAANLSASDIEFISSEKGREYLVFHAKRNLFNQQFEQRYYALQGIETLKQDYPEAQDLFAEAEQLIAARDAIIMDIAAELSSQPPPDAAAIDKAKALWQERFKQIGTAPQDTVGPLPE</sequence>
<protein>
    <submittedName>
        <fullName evidence="1">Uncharacterized protein</fullName>
    </submittedName>
</protein>
<gene>
    <name evidence="1" type="ORF">OIK42_11650</name>
</gene>
<dbReference type="RefSeq" id="WP_273640694.1">
    <property type="nucleotide sequence ID" value="NZ_JAQQXP010000001.1"/>
</dbReference>
<organism evidence="1 2">
    <name type="scientific">Alteromonas gilva</name>
    <dbReference type="NCBI Taxonomy" id="2987522"/>
    <lineage>
        <taxon>Bacteria</taxon>
        <taxon>Pseudomonadati</taxon>
        <taxon>Pseudomonadota</taxon>
        <taxon>Gammaproteobacteria</taxon>
        <taxon>Alteromonadales</taxon>
        <taxon>Alteromonadaceae</taxon>
        <taxon>Alteromonas/Salinimonas group</taxon>
        <taxon>Alteromonas</taxon>
    </lineage>
</organism>
<accession>A0ABT5L4R3</accession>
<proteinExistence type="predicted"/>
<dbReference type="EMBL" id="JAQQXP010000001">
    <property type="protein sequence ID" value="MDC8831414.1"/>
    <property type="molecule type" value="Genomic_DNA"/>
</dbReference>
<evidence type="ECO:0000313" key="1">
    <source>
        <dbReference type="EMBL" id="MDC8831414.1"/>
    </source>
</evidence>
<evidence type="ECO:0000313" key="2">
    <source>
        <dbReference type="Proteomes" id="UP001218788"/>
    </source>
</evidence>